<dbReference type="InterPro" id="IPR017748">
    <property type="entry name" value="TagF"/>
</dbReference>
<dbReference type="Pfam" id="PF09867">
    <property type="entry name" value="TagF_N"/>
    <property type="match status" value="1"/>
</dbReference>
<evidence type="ECO:0000256" key="1">
    <source>
        <dbReference type="SAM" id="MobiDB-lite"/>
    </source>
</evidence>
<dbReference type="AlphaFoldDB" id="A0A533IDS7"/>
<sequence length="236" mass="24698">MPAERRLNVAIFGKHPGFGDFISAGELPGGGTQLLLDWIALTLGNWRETAGPDWQQIFDAAPALRFWVGAGPAGGAALQGVAAPSRDRSGRRFPLIVAQGPAGPAPVADVAQDFYESAEAELHSLLQQQHFEPREAAARLAAALPAPTEPHPANGAAFWATNQTRTPQDLLSELSGADFSHAQAGRSYWWFAAQPQHGLPSGLLAGPGMPGPSEVGWLLSGGRDTTQAAAADEAEA</sequence>
<evidence type="ECO:0000313" key="3">
    <source>
        <dbReference type="Proteomes" id="UP000315344"/>
    </source>
</evidence>
<evidence type="ECO:0000313" key="2">
    <source>
        <dbReference type="EMBL" id="TKW68774.1"/>
    </source>
</evidence>
<gene>
    <name evidence="2" type="primary">tagF</name>
    <name evidence="2" type="ORF">DI616_01930</name>
</gene>
<organism evidence="2 3">
    <name type="scientific">Paracoccus denitrificans</name>
    <dbReference type="NCBI Taxonomy" id="266"/>
    <lineage>
        <taxon>Bacteria</taxon>
        <taxon>Pseudomonadati</taxon>
        <taxon>Pseudomonadota</taxon>
        <taxon>Alphaproteobacteria</taxon>
        <taxon>Rhodobacterales</taxon>
        <taxon>Paracoccaceae</taxon>
        <taxon>Paracoccus</taxon>
    </lineage>
</organism>
<reference evidence="2 3" key="1">
    <citation type="journal article" date="2017" name="Nat. Commun.">
        <title>In situ click chemistry generation of cyclooxygenase-2 inhibitors.</title>
        <authorList>
            <person name="Bhardwaj A."/>
            <person name="Kaur J."/>
            <person name="Wuest M."/>
            <person name="Wuest F."/>
        </authorList>
    </citation>
    <scope>NUCLEOTIDE SEQUENCE [LARGE SCALE GENOMIC DNA]</scope>
    <source>
        <strain evidence="2">S2_012_000_R3_94</strain>
    </source>
</reference>
<name>A0A533IDS7_PARDE</name>
<dbReference type="InterPro" id="IPR038225">
    <property type="entry name" value="TagF_sf"/>
</dbReference>
<comment type="caution">
    <text evidence="2">The sequence shown here is derived from an EMBL/GenBank/DDBJ whole genome shotgun (WGS) entry which is preliminary data.</text>
</comment>
<proteinExistence type="predicted"/>
<dbReference type="NCBIfam" id="TIGR03373">
    <property type="entry name" value="VI_minor_4"/>
    <property type="match status" value="1"/>
</dbReference>
<feature type="region of interest" description="Disordered" evidence="1">
    <location>
        <begin position="214"/>
        <end position="236"/>
    </location>
</feature>
<dbReference type="EMBL" id="VAFL01000001">
    <property type="protein sequence ID" value="TKW68774.1"/>
    <property type="molecule type" value="Genomic_DNA"/>
</dbReference>
<dbReference type="Gene3D" id="3.40.1730.10">
    <property type="entry name" value="pa0076 domain"/>
    <property type="match status" value="1"/>
</dbReference>
<protein>
    <submittedName>
        <fullName evidence="2">Type VI secretion system-associated protein TagF</fullName>
    </submittedName>
</protein>
<dbReference type="Proteomes" id="UP000315344">
    <property type="component" value="Unassembled WGS sequence"/>
</dbReference>
<accession>A0A533IDS7</accession>